<keyword evidence="5" id="KW-1185">Reference proteome</keyword>
<gene>
    <name evidence="4" type="ORF">PMAYCL1PPCAC_20292</name>
</gene>
<feature type="transmembrane region" description="Helical" evidence="2">
    <location>
        <begin position="118"/>
        <end position="140"/>
    </location>
</feature>
<evidence type="ECO:0000256" key="2">
    <source>
        <dbReference type="SAM" id="Phobius"/>
    </source>
</evidence>
<accession>A0AAN5I2Z0</accession>
<dbReference type="EMBL" id="BTRK01000004">
    <property type="protein sequence ID" value="GMR50097.1"/>
    <property type="molecule type" value="Genomic_DNA"/>
</dbReference>
<dbReference type="Proteomes" id="UP001328107">
    <property type="component" value="Unassembled WGS sequence"/>
</dbReference>
<proteinExistence type="predicted"/>
<comment type="caution">
    <text evidence="4">The sequence shown here is derived from an EMBL/GenBank/DDBJ whole genome shotgun (WGS) entry which is preliminary data.</text>
</comment>
<feature type="region of interest" description="Disordered" evidence="1">
    <location>
        <begin position="27"/>
        <end position="52"/>
    </location>
</feature>
<organism evidence="4 5">
    <name type="scientific">Pristionchus mayeri</name>
    <dbReference type="NCBI Taxonomy" id="1317129"/>
    <lineage>
        <taxon>Eukaryota</taxon>
        <taxon>Metazoa</taxon>
        <taxon>Ecdysozoa</taxon>
        <taxon>Nematoda</taxon>
        <taxon>Chromadorea</taxon>
        <taxon>Rhabditida</taxon>
        <taxon>Rhabditina</taxon>
        <taxon>Diplogasteromorpha</taxon>
        <taxon>Diplogasteroidea</taxon>
        <taxon>Neodiplogasteridae</taxon>
        <taxon>Pristionchus</taxon>
    </lineage>
</organism>
<keyword evidence="2" id="KW-1133">Transmembrane helix</keyword>
<evidence type="ECO:0000313" key="5">
    <source>
        <dbReference type="Proteomes" id="UP001328107"/>
    </source>
</evidence>
<keyword evidence="2" id="KW-0812">Transmembrane</keyword>
<protein>
    <submittedName>
        <fullName evidence="4">Uncharacterized protein</fullName>
    </submittedName>
</protein>
<keyword evidence="2" id="KW-0472">Membrane</keyword>
<feature type="transmembrane region" description="Helical" evidence="2">
    <location>
        <begin position="190"/>
        <end position="208"/>
    </location>
</feature>
<feature type="transmembrane region" description="Helical" evidence="2">
    <location>
        <begin position="147"/>
        <end position="170"/>
    </location>
</feature>
<feature type="signal peptide" evidence="3">
    <location>
        <begin position="1"/>
        <end position="18"/>
    </location>
</feature>
<feature type="chain" id="PRO_5042816005" evidence="3">
    <location>
        <begin position="19"/>
        <end position="244"/>
    </location>
</feature>
<evidence type="ECO:0000256" key="1">
    <source>
        <dbReference type="SAM" id="MobiDB-lite"/>
    </source>
</evidence>
<evidence type="ECO:0000256" key="3">
    <source>
        <dbReference type="SAM" id="SignalP"/>
    </source>
</evidence>
<feature type="transmembrane region" description="Helical" evidence="2">
    <location>
        <begin position="79"/>
        <end position="98"/>
    </location>
</feature>
<evidence type="ECO:0000313" key="4">
    <source>
        <dbReference type="EMBL" id="GMR50097.1"/>
    </source>
</evidence>
<sequence>PIALISFFIFFHILGTSLEEYDRAKSRAKEQSVPEEAPVETNTEEPVESDAPQSPDVVTVEQVVETTLTEETQGIDRKILIRIAVIVAVILAMIFVSVYASYELVTVKPPKRDVPLKWIVIAACLIITLIKNLAAIYNFLIPYNCRLAMYTGGVGAYIWVYYAYLVYYVARVAKSSGTEEDVMINTFKEMIVFSCGMICGYIFLHFAYSDLWQRETQRSAEMKARKEHNAIENTDARPLLTDEQ</sequence>
<reference evidence="5" key="1">
    <citation type="submission" date="2022-10" db="EMBL/GenBank/DDBJ databases">
        <title>Genome assembly of Pristionchus species.</title>
        <authorList>
            <person name="Yoshida K."/>
            <person name="Sommer R.J."/>
        </authorList>
    </citation>
    <scope>NUCLEOTIDE SEQUENCE [LARGE SCALE GENOMIC DNA]</scope>
    <source>
        <strain evidence="5">RS5460</strain>
    </source>
</reference>
<feature type="non-terminal residue" evidence="4">
    <location>
        <position position="1"/>
    </location>
</feature>
<keyword evidence="3" id="KW-0732">Signal</keyword>
<name>A0AAN5I2Z0_9BILA</name>
<dbReference type="AlphaFoldDB" id="A0AAN5I2Z0"/>